<sequence>MTLFEKVIEIYREFYICLHCLGRMFSLLGTDTTNYDRGKSLLLAMTMENHRVYLSRNESHEDAISNLEILAEKARFNPAQSVLHKEGIRHDIITSTEKCHLCNDIFNNVPTYAKIAIKNLANLEFKNILIGTALASQIVNREDSFKAEFNLLDSESFKNHFNREVGKELSSILEKPPEFSNPDITVIYTLDFATSEVNLVIRSLFIKGRYNKFVRGIPQTHWDCRACRGKGCKSCDFTGKQYQTSVEELINPEFVKEAKAESSKFHGAGREDIDVRMLGKGRPFVLELKNPKIRTLDLEKIQ</sequence>
<dbReference type="Pfam" id="PF22023">
    <property type="entry name" value="Pus10_THUMP_arc"/>
    <property type="match status" value="1"/>
</dbReference>
<gene>
    <name evidence="6" type="ORF">S01H4_04041</name>
</gene>
<evidence type="ECO:0000259" key="5">
    <source>
        <dbReference type="Pfam" id="PF22023"/>
    </source>
</evidence>
<dbReference type="Gene3D" id="3.30.70.2510">
    <property type="match status" value="1"/>
</dbReference>
<feature type="domain" description="Pus10 THUMP" evidence="5">
    <location>
        <begin position="112"/>
        <end position="188"/>
    </location>
</feature>
<dbReference type="AlphaFoldDB" id="X0ZSZ8"/>
<protein>
    <recommendedName>
        <fullName evidence="1">tRNA pseudouridine(55) synthase</fullName>
        <ecNumber evidence="1">5.4.99.25</ecNumber>
    </recommendedName>
</protein>
<evidence type="ECO:0000256" key="1">
    <source>
        <dbReference type="ARBA" id="ARBA00012787"/>
    </source>
</evidence>
<dbReference type="EC" id="5.4.99.25" evidence="1"/>
<dbReference type="EMBL" id="BART01001046">
    <property type="protein sequence ID" value="GAG61152.1"/>
    <property type="molecule type" value="Genomic_DNA"/>
</dbReference>
<comment type="caution">
    <text evidence="6">The sequence shown here is derived from an EMBL/GenBank/DDBJ whole genome shotgun (WGS) entry which is preliminary data.</text>
</comment>
<dbReference type="PANTHER" id="PTHR21568">
    <property type="entry name" value="TRNA PSEUDOURIDINE SYNTHASE PUS10"/>
    <property type="match status" value="1"/>
</dbReference>
<evidence type="ECO:0000256" key="3">
    <source>
        <dbReference type="ARBA" id="ARBA00023235"/>
    </source>
</evidence>
<dbReference type="InterPro" id="IPR039894">
    <property type="entry name" value="Pus10-like"/>
</dbReference>
<keyword evidence="2" id="KW-0819">tRNA processing</keyword>
<dbReference type="PANTHER" id="PTHR21568:SF0">
    <property type="entry name" value="TRNA PSEUDOURIDINE SYNTHASE PUS10"/>
    <property type="match status" value="1"/>
</dbReference>
<organism evidence="6">
    <name type="scientific">marine sediment metagenome</name>
    <dbReference type="NCBI Taxonomy" id="412755"/>
    <lineage>
        <taxon>unclassified sequences</taxon>
        <taxon>metagenomes</taxon>
        <taxon>ecological metagenomes</taxon>
    </lineage>
</organism>
<dbReference type="NCBIfam" id="TIGR01213">
    <property type="entry name" value="pseudo_Pus10arc"/>
    <property type="match status" value="1"/>
</dbReference>
<name>X0ZSZ8_9ZZZZ</name>
<evidence type="ECO:0000313" key="6">
    <source>
        <dbReference type="EMBL" id="GAG61152.1"/>
    </source>
</evidence>
<feature type="non-terminal residue" evidence="6">
    <location>
        <position position="302"/>
    </location>
</feature>
<dbReference type="FunFam" id="3.30.70.2510:FF:000001">
    <property type="entry name" value="tRNA pseudouridine synthase Pus10"/>
    <property type="match status" value="1"/>
</dbReference>
<feature type="domain" description="Pus10-like C-terminal" evidence="4">
    <location>
        <begin position="205"/>
        <end position="300"/>
    </location>
</feature>
<dbReference type="InterPro" id="IPR048741">
    <property type="entry name" value="Pus10-like_C"/>
</dbReference>
<dbReference type="GO" id="GO:0031119">
    <property type="term" value="P:tRNA pseudouridine synthesis"/>
    <property type="evidence" value="ECO:0007669"/>
    <property type="project" value="TreeGrafter"/>
</dbReference>
<proteinExistence type="predicted"/>
<dbReference type="Pfam" id="PF21238">
    <property type="entry name" value="Pus10_C"/>
    <property type="match status" value="1"/>
</dbReference>
<keyword evidence="3" id="KW-0413">Isomerase</keyword>
<evidence type="ECO:0000259" key="4">
    <source>
        <dbReference type="Pfam" id="PF21238"/>
    </source>
</evidence>
<dbReference type="GO" id="GO:0160148">
    <property type="term" value="F:tRNA pseudouridine(55) synthase activity"/>
    <property type="evidence" value="ECO:0007669"/>
    <property type="project" value="UniProtKB-EC"/>
</dbReference>
<dbReference type="InterPro" id="IPR055174">
    <property type="entry name" value="Pus10_THUMP_arc"/>
</dbReference>
<evidence type="ECO:0000256" key="2">
    <source>
        <dbReference type="ARBA" id="ARBA00022694"/>
    </source>
</evidence>
<reference evidence="6" key="1">
    <citation type="journal article" date="2014" name="Front. Microbiol.">
        <title>High frequency of phylogenetically diverse reductive dehalogenase-homologous genes in deep subseafloor sedimentary metagenomes.</title>
        <authorList>
            <person name="Kawai M."/>
            <person name="Futagami T."/>
            <person name="Toyoda A."/>
            <person name="Takaki Y."/>
            <person name="Nishi S."/>
            <person name="Hori S."/>
            <person name="Arai W."/>
            <person name="Tsubouchi T."/>
            <person name="Morono Y."/>
            <person name="Uchiyama I."/>
            <person name="Ito T."/>
            <person name="Fujiyama A."/>
            <person name="Inagaki F."/>
            <person name="Takami H."/>
        </authorList>
    </citation>
    <scope>NUCLEOTIDE SEQUENCE</scope>
    <source>
        <strain evidence="6">Expedition CK06-06</strain>
    </source>
</reference>
<accession>X0ZSZ8</accession>